<dbReference type="GO" id="GO:0009307">
    <property type="term" value="P:DNA restriction-modification system"/>
    <property type="evidence" value="ECO:0007669"/>
    <property type="project" value="UniProtKB-KW"/>
</dbReference>
<keyword evidence="7" id="KW-1185">Reference proteome</keyword>
<dbReference type="InterPro" id="IPR051212">
    <property type="entry name" value="Type-I_RE_S_subunit"/>
</dbReference>
<dbReference type="Proteomes" id="UP001148482">
    <property type="component" value="Unassembled WGS sequence"/>
</dbReference>
<keyword evidence="6" id="KW-0540">Nuclease</keyword>
<dbReference type="CDD" id="cd17256">
    <property type="entry name" value="RMtype1_S_EcoJA65PI-TRD1-CR1_like"/>
    <property type="match status" value="1"/>
</dbReference>
<comment type="caution">
    <text evidence="6">The sequence shown here is derived from an EMBL/GenBank/DDBJ whole genome shotgun (WGS) entry which is preliminary data.</text>
</comment>
<keyword evidence="4" id="KW-0694">RNA-binding</keyword>
<feature type="domain" description="Type I restriction modification DNA specificity" evidence="5">
    <location>
        <begin position="222"/>
        <end position="389"/>
    </location>
</feature>
<feature type="domain" description="Type I restriction modification DNA specificity" evidence="5">
    <location>
        <begin position="31"/>
        <end position="188"/>
    </location>
</feature>
<dbReference type="Pfam" id="PF01420">
    <property type="entry name" value="Methylase_S"/>
    <property type="match status" value="2"/>
</dbReference>
<dbReference type="GO" id="GO:0016787">
    <property type="term" value="F:hydrolase activity"/>
    <property type="evidence" value="ECO:0007669"/>
    <property type="project" value="UniProtKB-KW"/>
</dbReference>
<reference evidence="6" key="1">
    <citation type="submission" date="2022-11" db="EMBL/GenBank/DDBJ databases">
        <title>Salinimicrobium profundisediminis sp. nov., isolated from deep-sea sediment of the Mariana Trench.</title>
        <authorList>
            <person name="Fu H."/>
        </authorList>
    </citation>
    <scope>NUCLEOTIDE SEQUENCE</scope>
    <source>
        <strain evidence="6">MT39</strain>
    </source>
</reference>
<evidence type="ECO:0000313" key="6">
    <source>
        <dbReference type="EMBL" id="MCX2837876.1"/>
    </source>
</evidence>
<dbReference type="GO" id="GO:0003677">
    <property type="term" value="F:DNA binding"/>
    <property type="evidence" value="ECO:0007669"/>
    <property type="project" value="UniProtKB-KW"/>
</dbReference>
<dbReference type="AlphaFoldDB" id="A0A9X3I0I7"/>
<protein>
    <submittedName>
        <fullName evidence="6">Restriction endonuclease subunit S</fullName>
        <ecNumber evidence="6">3.1.21.-</ecNumber>
    </submittedName>
</protein>
<dbReference type="PANTHER" id="PTHR43140:SF1">
    <property type="entry name" value="TYPE I RESTRICTION ENZYME ECOKI SPECIFICITY SUBUNIT"/>
    <property type="match status" value="1"/>
</dbReference>
<dbReference type="GO" id="GO:0003723">
    <property type="term" value="F:RNA binding"/>
    <property type="evidence" value="ECO:0007669"/>
    <property type="project" value="UniProtKB-KW"/>
</dbReference>
<gene>
    <name evidence="6" type="ORF">OQ279_06885</name>
</gene>
<sequence length="489" mass="54928">MEKELPKSWIETEVKVLSYLIRGVSYKKADAKSTKEKDDYLILRGGNIQDGVIVDNEGEVYVNGSFVNENQKIHKGDVVIVGSTGSKKLIGKAGIAKKDYENVSFGAFLMVIRPVKGINASFFDYYFLSDNYREKIRELAGGININNIRKEYIEGLKFPLPPLPEQIRIVAKLDTLFEQLEGINTSLERIPGLLKNFRQQVLTQAVTGKLTEEWRKGKEVDKWKKLKVKQFTSKVGSGSTPRGGSEAYKSSGIPLIRSMNIHFSGIKKKGLAFIDEGQGARLKNVIVEENDVLLNITGASIGRVCLAPQEFHGARVNQHVSIIRPKKPVSPEFLNFYFASNVIQDFIFKENYGVTRQALTKTQLLNMEVLVPSEEEQKEIVRRLKGFFVKADAIELQFESLKSKVNSLPQTILQKAFKGELVPQLESDGDARELLEEIRNTTESLVQKASVRKMLMKNINKTLSSEYPVDHESINTAAESGSSYSNKNK</sequence>
<dbReference type="PROSITE" id="PS50889">
    <property type="entry name" value="S4"/>
    <property type="match status" value="1"/>
</dbReference>
<organism evidence="6 7">
    <name type="scientific">Salinimicrobium profundisediminis</name>
    <dbReference type="NCBI Taxonomy" id="2994553"/>
    <lineage>
        <taxon>Bacteria</taxon>
        <taxon>Pseudomonadati</taxon>
        <taxon>Bacteroidota</taxon>
        <taxon>Flavobacteriia</taxon>
        <taxon>Flavobacteriales</taxon>
        <taxon>Flavobacteriaceae</taxon>
        <taxon>Salinimicrobium</taxon>
    </lineage>
</organism>
<dbReference type="RefSeq" id="WP_266069126.1">
    <property type="nucleotide sequence ID" value="NZ_JAPJDA010000009.1"/>
</dbReference>
<keyword evidence="6" id="KW-0378">Hydrolase</keyword>
<keyword evidence="2" id="KW-0680">Restriction system</keyword>
<evidence type="ECO:0000259" key="5">
    <source>
        <dbReference type="Pfam" id="PF01420"/>
    </source>
</evidence>
<evidence type="ECO:0000256" key="4">
    <source>
        <dbReference type="PROSITE-ProRule" id="PRU00182"/>
    </source>
</evidence>
<evidence type="ECO:0000256" key="3">
    <source>
        <dbReference type="ARBA" id="ARBA00023125"/>
    </source>
</evidence>
<dbReference type="InterPro" id="IPR000055">
    <property type="entry name" value="Restrct_endonuc_typeI_TRD"/>
</dbReference>
<comment type="similarity">
    <text evidence="1">Belongs to the type-I restriction system S methylase family.</text>
</comment>
<name>A0A9X3I0I7_9FLAO</name>
<dbReference type="Gene3D" id="3.90.220.20">
    <property type="entry name" value="DNA methylase specificity domains"/>
    <property type="match status" value="2"/>
</dbReference>
<dbReference type="EC" id="3.1.21.-" evidence="6"/>
<dbReference type="PANTHER" id="PTHR43140">
    <property type="entry name" value="TYPE-1 RESTRICTION ENZYME ECOKI SPECIFICITY PROTEIN"/>
    <property type="match status" value="1"/>
</dbReference>
<dbReference type="EMBL" id="JAPJDA010000009">
    <property type="protein sequence ID" value="MCX2837876.1"/>
    <property type="molecule type" value="Genomic_DNA"/>
</dbReference>
<keyword evidence="3" id="KW-0238">DNA-binding</keyword>
<evidence type="ECO:0000256" key="1">
    <source>
        <dbReference type="ARBA" id="ARBA00010923"/>
    </source>
</evidence>
<dbReference type="InterPro" id="IPR044946">
    <property type="entry name" value="Restrct_endonuc_typeI_TRD_sf"/>
</dbReference>
<keyword evidence="6" id="KW-0255">Endonuclease</keyword>
<dbReference type="GO" id="GO:0004519">
    <property type="term" value="F:endonuclease activity"/>
    <property type="evidence" value="ECO:0007669"/>
    <property type="project" value="UniProtKB-KW"/>
</dbReference>
<evidence type="ECO:0000313" key="7">
    <source>
        <dbReference type="Proteomes" id="UP001148482"/>
    </source>
</evidence>
<dbReference type="SUPFAM" id="SSF116734">
    <property type="entry name" value="DNA methylase specificity domain"/>
    <property type="match status" value="2"/>
</dbReference>
<accession>A0A9X3I0I7</accession>
<dbReference type="CDD" id="cd17252">
    <property type="entry name" value="RMtype1_S_EcoKI-TRD1-CR1_like"/>
    <property type="match status" value="1"/>
</dbReference>
<proteinExistence type="inferred from homology"/>
<evidence type="ECO:0000256" key="2">
    <source>
        <dbReference type="ARBA" id="ARBA00022747"/>
    </source>
</evidence>